<gene>
    <name evidence="1" type="ORF">SDC9_44402</name>
</gene>
<proteinExistence type="predicted"/>
<organism evidence="1">
    <name type="scientific">bioreactor metagenome</name>
    <dbReference type="NCBI Taxonomy" id="1076179"/>
    <lineage>
        <taxon>unclassified sequences</taxon>
        <taxon>metagenomes</taxon>
        <taxon>ecological metagenomes</taxon>
    </lineage>
</organism>
<protein>
    <submittedName>
        <fullName evidence="1">Uncharacterized protein</fullName>
    </submittedName>
</protein>
<dbReference type="EMBL" id="VSSQ01000595">
    <property type="protein sequence ID" value="MPL98202.1"/>
    <property type="molecule type" value="Genomic_DNA"/>
</dbReference>
<sequence>MDKVSAGDLASALRMMRPYFRIPDAEFNILLEQSKMQIPAISSRFGAPLEHELIERRSMGKSLMMIVHLQKYKFHAMRWEFLFYNPEGSWYINSFNFDDKIKELF</sequence>
<comment type="caution">
    <text evidence="1">The sequence shown here is derived from an EMBL/GenBank/DDBJ whole genome shotgun (WGS) entry which is preliminary data.</text>
</comment>
<dbReference type="AlphaFoldDB" id="A0A644W6H3"/>
<evidence type="ECO:0000313" key="1">
    <source>
        <dbReference type="EMBL" id="MPL98202.1"/>
    </source>
</evidence>
<accession>A0A644W6H3</accession>
<reference evidence="1" key="1">
    <citation type="submission" date="2019-08" db="EMBL/GenBank/DDBJ databases">
        <authorList>
            <person name="Kucharzyk K."/>
            <person name="Murdoch R.W."/>
            <person name="Higgins S."/>
            <person name="Loffler F."/>
        </authorList>
    </citation>
    <scope>NUCLEOTIDE SEQUENCE</scope>
</reference>
<name>A0A644W6H3_9ZZZZ</name>